<comment type="similarity">
    <text evidence="1">Belongs to the sulfotransferase 1 family.</text>
</comment>
<evidence type="ECO:0000313" key="4">
    <source>
        <dbReference type="EMBL" id="NEK25081.1"/>
    </source>
</evidence>
<keyword evidence="2" id="KW-0808">Transferase</keyword>
<protein>
    <recommendedName>
        <fullName evidence="3">Sulfotransferase domain-containing protein</fullName>
    </recommendedName>
</protein>
<dbReference type="InterPro" id="IPR000863">
    <property type="entry name" value="Sulfotransferase_dom"/>
</dbReference>
<dbReference type="SUPFAM" id="SSF52540">
    <property type="entry name" value="P-loop containing nucleoside triphosphate hydrolases"/>
    <property type="match status" value="1"/>
</dbReference>
<accession>A0A6P0CFW7</accession>
<evidence type="ECO:0000256" key="1">
    <source>
        <dbReference type="ARBA" id="ARBA00005771"/>
    </source>
</evidence>
<sequence>MFWFGTLNSRPARVPVKLYVHCIELAIVSSKGQLAEIRMTLRAPSRKSFEYRTRLTDNRIWDTFLLRQGDVIVATPPKCGTTWTQALVLSLLFKKPGMDKVMNDLSVWLDPAFRDQLPIARMFEAQSHRRCIKTHTPFDGIPFDPDCSYIAVYRHPIDAHFSMRRHVANLKEDLIQDRFPDEPTASFALFLGETVREEMADGITLEAIAHHFKSFKSNIQHSNVHILHYADMRRDLLAHTRKLASVLGLEIDDETLVAIEDSMQFESMQANAQAGARENTQRSATFKDPAAFFDSASSRKWEGKLSDEDLRSFQERLSELLPEEDARWLQSGGKLPA</sequence>
<dbReference type="AlphaFoldDB" id="A0A6P0CFW7"/>
<organism evidence="4 5">
    <name type="scientific">Sulfitobacter sediminilitoris</name>
    <dbReference type="NCBI Taxonomy" id="2698830"/>
    <lineage>
        <taxon>Bacteria</taxon>
        <taxon>Pseudomonadati</taxon>
        <taxon>Pseudomonadota</taxon>
        <taxon>Alphaproteobacteria</taxon>
        <taxon>Rhodobacterales</taxon>
        <taxon>Roseobacteraceae</taxon>
        <taxon>Sulfitobacter</taxon>
    </lineage>
</organism>
<gene>
    <name evidence="4" type="ORF">GV827_22190</name>
</gene>
<dbReference type="GO" id="GO:0008146">
    <property type="term" value="F:sulfotransferase activity"/>
    <property type="evidence" value="ECO:0007669"/>
    <property type="project" value="InterPro"/>
</dbReference>
<dbReference type="Proteomes" id="UP000468591">
    <property type="component" value="Unassembled WGS sequence"/>
</dbReference>
<dbReference type="InterPro" id="IPR027417">
    <property type="entry name" value="P-loop_NTPase"/>
</dbReference>
<evidence type="ECO:0000256" key="2">
    <source>
        <dbReference type="ARBA" id="ARBA00022679"/>
    </source>
</evidence>
<comment type="caution">
    <text evidence="4">The sequence shown here is derived from an EMBL/GenBank/DDBJ whole genome shotgun (WGS) entry which is preliminary data.</text>
</comment>
<dbReference type="PANTHER" id="PTHR11783">
    <property type="entry name" value="SULFOTRANSFERASE SULT"/>
    <property type="match status" value="1"/>
</dbReference>
<dbReference type="EMBL" id="JAABNT010000036">
    <property type="protein sequence ID" value="NEK25081.1"/>
    <property type="molecule type" value="Genomic_DNA"/>
</dbReference>
<evidence type="ECO:0000313" key="5">
    <source>
        <dbReference type="Proteomes" id="UP000468591"/>
    </source>
</evidence>
<proteinExistence type="inferred from homology"/>
<dbReference type="RefSeq" id="WP_164356350.1">
    <property type="nucleotide sequence ID" value="NZ_JAABNT010000036.1"/>
</dbReference>
<feature type="domain" description="Sulfotransferase" evidence="3">
    <location>
        <begin position="69"/>
        <end position="320"/>
    </location>
</feature>
<evidence type="ECO:0000259" key="3">
    <source>
        <dbReference type="Pfam" id="PF00685"/>
    </source>
</evidence>
<name>A0A6P0CFW7_9RHOB</name>
<reference evidence="4 5" key="1">
    <citation type="submission" date="2020-01" db="EMBL/GenBank/DDBJ databases">
        <title>Sulfitobacter sediminilitoris sp. nov., isolated from a tidal flat.</title>
        <authorList>
            <person name="Park S."/>
            <person name="Yoon J.-H."/>
        </authorList>
    </citation>
    <scope>NUCLEOTIDE SEQUENCE [LARGE SCALE GENOMIC DNA]</scope>
    <source>
        <strain evidence="4 5">JBTF-M27</strain>
    </source>
</reference>
<dbReference type="Gene3D" id="3.40.50.300">
    <property type="entry name" value="P-loop containing nucleotide triphosphate hydrolases"/>
    <property type="match status" value="1"/>
</dbReference>
<keyword evidence="5" id="KW-1185">Reference proteome</keyword>
<dbReference type="Pfam" id="PF00685">
    <property type="entry name" value="Sulfotransfer_1"/>
    <property type="match status" value="1"/>
</dbReference>